<dbReference type="Gene3D" id="3.90.1720.10">
    <property type="entry name" value="endopeptidase domain like (from Nostoc punctiforme)"/>
    <property type="match status" value="1"/>
</dbReference>
<dbReference type="Proteomes" id="UP000019426">
    <property type="component" value="Chromosome M2/40_rep1"/>
</dbReference>
<dbReference type="AlphaFoldDB" id="W6RUF4"/>
<reference evidence="1 2" key="1">
    <citation type="submission" date="2013-11" db="EMBL/GenBank/DDBJ databases">
        <title>Complete genome sequence of Clostridum sp. M2/40.</title>
        <authorList>
            <person name="Wibberg D."/>
            <person name="Puehler A."/>
            <person name="Schlueter A."/>
        </authorList>
    </citation>
    <scope>NUCLEOTIDE SEQUENCE [LARGE SCALE GENOMIC DNA]</scope>
    <source>
        <strain evidence="2">M2/40</strain>
    </source>
</reference>
<proteinExistence type="predicted"/>
<dbReference type="OrthoDB" id="1645744at2"/>
<dbReference type="InterPro" id="IPR038765">
    <property type="entry name" value="Papain-like_cys_pep_sf"/>
</dbReference>
<dbReference type="eggNOG" id="ENOG5031Z3H">
    <property type="taxonomic scope" value="Bacteria"/>
</dbReference>
<dbReference type="KEGG" id="clt:CM240_1117"/>
<accession>W6RUF4</accession>
<dbReference type="EMBL" id="HG917868">
    <property type="protein sequence ID" value="CDM68281.1"/>
    <property type="molecule type" value="Genomic_DNA"/>
</dbReference>
<protein>
    <submittedName>
        <fullName evidence="1">Uncharacterized protein</fullName>
    </submittedName>
</protein>
<dbReference type="STRING" id="1216932.CM240_1117"/>
<evidence type="ECO:0000313" key="1">
    <source>
        <dbReference type="EMBL" id="CDM68281.1"/>
    </source>
</evidence>
<gene>
    <name evidence="1" type="ORF">CM240_1117</name>
</gene>
<dbReference type="RefSeq" id="WP_044037229.1">
    <property type="nucleotide sequence ID" value="NZ_HG917868.1"/>
</dbReference>
<evidence type="ECO:0000313" key="2">
    <source>
        <dbReference type="Proteomes" id="UP000019426"/>
    </source>
</evidence>
<dbReference type="PATRIC" id="fig|1216932.3.peg.1107"/>
<dbReference type="HOGENOM" id="CLU_100909_2_0_9"/>
<sequence length="185" mass="21988">MNNRYIYLVFSKTGTWLSKIIKFTTQDKYIHVSLSLDSSLRKMYSFGRTNPNNPFCGGFVVEDLYSGVYSKFKNSTCLIYRVPITEKQYEALVKELDYFLLNKNKYRYNLLGLFFVLINKSFIRKNFYFCSQFVSEILMKSSIYSSNKKSEFHKPMDLLSIKNKEFIYEGLIKNYVLYNNYTNVI</sequence>
<organism evidence="1 2">
    <name type="scientific">Clostridium bornimense</name>
    <dbReference type="NCBI Taxonomy" id="1216932"/>
    <lineage>
        <taxon>Bacteria</taxon>
        <taxon>Bacillati</taxon>
        <taxon>Bacillota</taxon>
        <taxon>Clostridia</taxon>
        <taxon>Eubacteriales</taxon>
        <taxon>Clostridiaceae</taxon>
        <taxon>Clostridium</taxon>
    </lineage>
</organism>
<name>W6RUF4_9CLOT</name>
<dbReference type="SUPFAM" id="SSF54001">
    <property type="entry name" value="Cysteine proteinases"/>
    <property type="match status" value="1"/>
</dbReference>
<keyword evidence="2" id="KW-1185">Reference proteome</keyword>